<reference evidence="2 3" key="1">
    <citation type="submission" date="2019-11" db="EMBL/GenBank/DDBJ databases">
        <title>Agromyces kandeliae sp. nov., isolated from mangrove soil.</title>
        <authorList>
            <person name="Wang R."/>
        </authorList>
    </citation>
    <scope>NUCLEOTIDE SEQUENCE [LARGE SCALE GENOMIC DNA]</scope>
    <source>
        <strain evidence="2 3">JCM 11433</strain>
    </source>
</reference>
<evidence type="ECO:0000313" key="3">
    <source>
        <dbReference type="Proteomes" id="UP000433071"/>
    </source>
</evidence>
<proteinExistence type="predicted"/>
<dbReference type="AlphaFoldDB" id="A0A6I3M3L5"/>
<dbReference type="Proteomes" id="UP000433071">
    <property type="component" value="Unassembled WGS sequence"/>
</dbReference>
<name>A0A6I3M3L5_9MICO</name>
<feature type="region of interest" description="Disordered" evidence="1">
    <location>
        <begin position="1"/>
        <end position="35"/>
    </location>
</feature>
<comment type="caution">
    <text evidence="2">The sequence shown here is derived from an EMBL/GenBank/DDBJ whole genome shotgun (WGS) entry which is preliminary data.</text>
</comment>
<organism evidence="2 3">
    <name type="scientific">Agromyces bracchium</name>
    <dbReference type="NCBI Taxonomy" id="88376"/>
    <lineage>
        <taxon>Bacteria</taxon>
        <taxon>Bacillati</taxon>
        <taxon>Actinomycetota</taxon>
        <taxon>Actinomycetes</taxon>
        <taxon>Micrococcales</taxon>
        <taxon>Microbacteriaceae</taxon>
        <taxon>Agromyces</taxon>
    </lineage>
</organism>
<gene>
    <name evidence="2" type="ORF">GJ743_03570</name>
</gene>
<keyword evidence="3" id="KW-1185">Reference proteome</keyword>
<dbReference type="RefSeq" id="WP_155050562.1">
    <property type="nucleotide sequence ID" value="NZ_BAAAIB010000003.1"/>
</dbReference>
<protein>
    <recommendedName>
        <fullName evidence="4">DUF4333 domain-containing protein</fullName>
    </recommendedName>
</protein>
<accession>A0A6I3M3L5</accession>
<evidence type="ECO:0008006" key="4">
    <source>
        <dbReference type="Google" id="ProtNLM"/>
    </source>
</evidence>
<evidence type="ECO:0000256" key="1">
    <source>
        <dbReference type="SAM" id="MobiDB-lite"/>
    </source>
</evidence>
<evidence type="ECO:0000313" key="2">
    <source>
        <dbReference type="EMBL" id="MTH67451.1"/>
    </source>
</evidence>
<sequence length="151" mass="15532">MNSEAPHSDAPQSEAPHSVAPDADAPTAPERDASRPGWFARVPMWARVTVPTVIVVGGAAIVAGAVAVGPSGPADAGDLCRDAATSRLEGRGHTDIELARSLQQVEADGAQRVSGTVTFVDGAGATHHAEVRCVIRVDGDQATLASVRFFD</sequence>
<dbReference type="OrthoDB" id="5007836at2"/>
<dbReference type="EMBL" id="WMLB01000010">
    <property type="protein sequence ID" value="MTH67451.1"/>
    <property type="molecule type" value="Genomic_DNA"/>
</dbReference>